<dbReference type="GO" id="GO:0004467">
    <property type="term" value="F:long-chain fatty acid-CoA ligase activity"/>
    <property type="evidence" value="ECO:0007669"/>
    <property type="project" value="TreeGrafter"/>
</dbReference>
<dbReference type="Pfam" id="PF00501">
    <property type="entry name" value="AMP-binding"/>
    <property type="match status" value="1"/>
</dbReference>
<dbReference type="InterPro" id="IPR020845">
    <property type="entry name" value="AMP-binding_CS"/>
</dbReference>
<sequence length="600" mass="65899">MSLKSTPEHLMSNAQNYGNDPAVSWKEDGEWVTLNWSQYHDYTMDVAKSLIAMGFREGENLAIYSYNRVEWFSAYIAANCCGGAASGIYQTSSPEEVKWVVTASDSRFIFVGNNPLDGGDPSKMCSTRLLSVLDECGDIEAVILMNGIDMDHPKAISWADFMAKGSGVPDSEVTDRIGRIQASDTASLIWTSGTTGRSKGCVLSHGNFDVEIDAIHEIERFGPGQGYISYLPASHIFEQVAAGRMHIHDAMHMSICASPLQAIDYAKEAHPSLMIGVPRIWESVYSNLKATLDEKAVIRIGLKLPVLGGVLRNVIKKKVGLDQCVWAITGAAAIDPEVLKLMHYLDIPLYEGYGMSEQCCGVTIGSPRFGHKYGSVGKCFVGEIRIDQPDENGEGEIQSRGPNVMSGYYNEPELTAEAFTADGWLKTGDLGRLDEEGFLYITGRIKELLNNQSGELIPPIPTETDCKALPIVGQCVLVGDNRKYCTALITLDVAAILRDRFGLDGATQVPKNPVEQVTKLNELGAELSDFTESEEVRAEIQAHIDVINKNHKSPARIRKFTILPRDLSIDYNELTPTLKLKRPVVSSNWADEIEAMYADA</sequence>
<proteinExistence type="predicted"/>
<dbReference type="EMBL" id="UINC01027859">
    <property type="protein sequence ID" value="SVB07831.1"/>
    <property type="molecule type" value="Genomic_DNA"/>
</dbReference>
<dbReference type="InterPro" id="IPR000873">
    <property type="entry name" value="AMP-dep_synth/lig_dom"/>
</dbReference>
<dbReference type="PANTHER" id="PTHR43272:SF32">
    <property type="entry name" value="AMP-DEPENDENT SYNTHETASE_LIGASE DOMAIN-CONTAINING PROTEIN"/>
    <property type="match status" value="1"/>
</dbReference>
<dbReference type="InterPro" id="IPR042099">
    <property type="entry name" value="ANL_N_sf"/>
</dbReference>
<keyword evidence="1" id="KW-0436">Ligase</keyword>
<gene>
    <name evidence="5" type="ORF">METZ01_LOCUS160685</name>
</gene>
<dbReference type="CDD" id="cd05907">
    <property type="entry name" value="VL_LC_FACS_like"/>
    <property type="match status" value="1"/>
</dbReference>
<accession>A0A382B2T9</accession>
<evidence type="ECO:0000256" key="1">
    <source>
        <dbReference type="ARBA" id="ARBA00022598"/>
    </source>
</evidence>
<dbReference type="PANTHER" id="PTHR43272">
    <property type="entry name" value="LONG-CHAIN-FATTY-ACID--COA LIGASE"/>
    <property type="match status" value="1"/>
</dbReference>
<dbReference type="GO" id="GO:0016020">
    <property type="term" value="C:membrane"/>
    <property type="evidence" value="ECO:0007669"/>
    <property type="project" value="TreeGrafter"/>
</dbReference>
<reference evidence="5" key="1">
    <citation type="submission" date="2018-05" db="EMBL/GenBank/DDBJ databases">
        <authorList>
            <person name="Lanie J.A."/>
            <person name="Ng W.-L."/>
            <person name="Kazmierczak K.M."/>
            <person name="Andrzejewski T.M."/>
            <person name="Davidsen T.M."/>
            <person name="Wayne K.J."/>
            <person name="Tettelin H."/>
            <person name="Glass J.I."/>
            <person name="Rusch D."/>
            <person name="Podicherti R."/>
            <person name="Tsui H.-C.T."/>
            <person name="Winkler M.E."/>
        </authorList>
    </citation>
    <scope>NUCLEOTIDE SEQUENCE</scope>
</reference>
<evidence type="ECO:0000256" key="3">
    <source>
        <dbReference type="ARBA" id="ARBA00023098"/>
    </source>
</evidence>
<keyword evidence="3" id="KW-0443">Lipid metabolism</keyword>
<name>A0A382B2T9_9ZZZZ</name>
<protein>
    <recommendedName>
        <fullName evidence="4">AMP-dependent synthetase/ligase domain-containing protein</fullName>
    </recommendedName>
</protein>
<dbReference type="SUPFAM" id="SSF56801">
    <property type="entry name" value="Acetyl-CoA synthetase-like"/>
    <property type="match status" value="1"/>
</dbReference>
<dbReference type="GO" id="GO:0005783">
    <property type="term" value="C:endoplasmic reticulum"/>
    <property type="evidence" value="ECO:0007669"/>
    <property type="project" value="TreeGrafter"/>
</dbReference>
<evidence type="ECO:0000256" key="2">
    <source>
        <dbReference type="ARBA" id="ARBA00022832"/>
    </source>
</evidence>
<feature type="domain" description="AMP-dependent synthetase/ligase" evidence="4">
    <location>
        <begin position="13"/>
        <end position="409"/>
    </location>
</feature>
<evidence type="ECO:0000259" key="4">
    <source>
        <dbReference type="Pfam" id="PF00501"/>
    </source>
</evidence>
<keyword evidence="2" id="KW-0276">Fatty acid metabolism</keyword>
<evidence type="ECO:0000313" key="5">
    <source>
        <dbReference type="EMBL" id="SVB07831.1"/>
    </source>
</evidence>
<organism evidence="5">
    <name type="scientific">marine metagenome</name>
    <dbReference type="NCBI Taxonomy" id="408172"/>
    <lineage>
        <taxon>unclassified sequences</taxon>
        <taxon>metagenomes</taxon>
        <taxon>ecological metagenomes</taxon>
    </lineage>
</organism>
<dbReference type="PROSITE" id="PS00455">
    <property type="entry name" value="AMP_BINDING"/>
    <property type="match status" value="1"/>
</dbReference>
<dbReference type="AlphaFoldDB" id="A0A382B2T9"/>
<dbReference type="Gene3D" id="3.40.50.12780">
    <property type="entry name" value="N-terminal domain of ligase-like"/>
    <property type="match status" value="1"/>
</dbReference>